<evidence type="ECO:0000313" key="4">
    <source>
        <dbReference type="EMBL" id="GAA1948696.1"/>
    </source>
</evidence>
<dbReference type="SUPFAM" id="SSF52091">
    <property type="entry name" value="SpoIIaa-like"/>
    <property type="match status" value="1"/>
</dbReference>
<evidence type="ECO:0000259" key="3">
    <source>
        <dbReference type="PROSITE" id="PS50801"/>
    </source>
</evidence>
<protein>
    <recommendedName>
        <fullName evidence="2">Anti-sigma factor antagonist</fullName>
    </recommendedName>
</protein>
<dbReference type="InterPro" id="IPR036513">
    <property type="entry name" value="STAS_dom_sf"/>
</dbReference>
<dbReference type="EMBL" id="BAAANN010000005">
    <property type="protein sequence ID" value="GAA1948696.1"/>
    <property type="molecule type" value="Genomic_DNA"/>
</dbReference>
<dbReference type="Proteomes" id="UP001501116">
    <property type="component" value="Unassembled WGS sequence"/>
</dbReference>
<evidence type="ECO:0000256" key="2">
    <source>
        <dbReference type="RuleBase" id="RU003749"/>
    </source>
</evidence>
<dbReference type="InterPro" id="IPR002645">
    <property type="entry name" value="STAS_dom"/>
</dbReference>
<proteinExistence type="inferred from homology"/>
<keyword evidence="5" id="KW-1185">Reference proteome</keyword>
<dbReference type="NCBIfam" id="TIGR00377">
    <property type="entry name" value="ant_ant_sig"/>
    <property type="match status" value="1"/>
</dbReference>
<gene>
    <name evidence="4" type="ORF">GCM10009754_16430</name>
</gene>
<name>A0ABP5BMA2_9PSEU</name>
<dbReference type="Gene3D" id="3.30.750.24">
    <property type="entry name" value="STAS domain"/>
    <property type="match status" value="1"/>
</dbReference>
<accession>A0ABP5BMA2</accession>
<dbReference type="PANTHER" id="PTHR33495">
    <property type="entry name" value="ANTI-SIGMA FACTOR ANTAGONIST TM_1081-RELATED-RELATED"/>
    <property type="match status" value="1"/>
</dbReference>
<dbReference type="Pfam" id="PF01740">
    <property type="entry name" value="STAS"/>
    <property type="match status" value="1"/>
</dbReference>
<dbReference type="InterPro" id="IPR003658">
    <property type="entry name" value="Anti-sigma_ant"/>
</dbReference>
<evidence type="ECO:0000313" key="5">
    <source>
        <dbReference type="Proteomes" id="UP001501116"/>
    </source>
</evidence>
<reference evidence="5" key="1">
    <citation type="journal article" date="2019" name="Int. J. Syst. Evol. Microbiol.">
        <title>The Global Catalogue of Microorganisms (GCM) 10K type strain sequencing project: providing services to taxonomists for standard genome sequencing and annotation.</title>
        <authorList>
            <consortium name="The Broad Institute Genomics Platform"/>
            <consortium name="The Broad Institute Genome Sequencing Center for Infectious Disease"/>
            <person name="Wu L."/>
            <person name="Ma J."/>
        </authorList>
    </citation>
    <scope>NUCLEOTIDE SEQUENCE [LARGE SCALE GENOMIC DNA]</scope>
    <source>
        <strain evidence="5">JCM 14545</strain>
    </source>
</reference>
<feature type="domain" description="STAS" evidence="3">
    <location>
        <begin position="43"/>
        <end position="140"/>
    </location>
</feature>
<dbReference type="PROSITE" id="PS50801">
    <property type="entry name" value="STAS"/>
    <property type="match status" value="1"/>
</dbReference>
<dbReference type="PANTHER" id="PTHR33495:SF2">
    <property type="entry name" value="ANTI-SIGMA FACTOR ANTAGONIST TM_1081-RELATED"/>
    <property type="match status" value="1"/>
</dbReference>
<evidence type="ECO:0000256" key="1">
    <source>
        <dbReference type="ARBA" id="ARBA00009013"/>
    </source>
</evidence>
<sequence>MIVLTTFRFMIKASGRGLSMASHAHHELLRIVAKPATDAVAEIALSGEIDLSTTPKLDASVDAAFRPPKPKLVLLDMSGVGFLASAGMASLLRAREQAQGNGVLLRLCALPTPVQRSLALVGLDREFDIHESVEAAKTDWVNTAP</sequence>
<comment type="caution">
    <text evidence="4">The sequence shown here is derived from an EMBL/GenBank/DDBJ whole genome shotgun (WGS) entry which is preliminary data.</text>
</comment>
<organism evidence="4 5">
    <name type="scientific">Amycolatopsis minnesotensis</name>
    <dbReference type="NCBI Taxonomy" id="337894"/>
    <lineage>
        <taxon>Bacteria</taxon>
        <taxon>Bacillati</taxon>
        <taxon>Actinomycetota</taxon>
        <taxon>Actinomycetes</taxon>
        <taxon>Pseudonocardiales</taxon>
        <taxon>Pseudonocardiaceae</taxon>
        <taxon>Amycolatopsis</taxon>
    </lineage>
</organism>
<dbReference type="CDD" id="cd07043">
    <property type="entry name" value="STAS_anti-anti-sigma_factors"/>
    <property type="match status" value="1"/>
</dbReference>
<comment type="similarity">
    <text evidence="1 2">Belongs to the anti-sigma-factor antagonist family.</text>
</comment>